<reference evidence="1" key="1">
    <citation type="submission" date="2020-07" db="EMBL/GenBank/DDBJ databases">
        <title>Multicomponent nature underlies the extraordinary mechanical properties of spider dragline silk.</title>
        <authorList>
            <person name="Kono N."/>
            <person name="Nakamura H."/>
            <person name="Mori M."/>
            <person name="Yoshida Y."/>
            <person name="Ohtoshi R."/>
            <person name="Malay A.D."/>
            <person name="Moran D.A.P."/>
            <person name="Tomita M."/>
            <person name="Numata K."/>
            <person name="Arakawa K."/>
        </authorList>
    </citation>
    <scope>NUCLEOTIDE SEQUENCE</scope>
</reference>
<protein>
    <submittedName>
        <fullName evidence="1">DUF1758 domain-containing protein</fullName>
    </submittedName>
</protein>
<evidence type="ECO:0000313" key="2">
    <source>
        <dbReference type="Proteomes" id="UP000887116"/>
    </source>
</evidence>
<proteinExistence type="predicted"/>
<dbReference type="Proteomes" id="UP000887116">
    <property type="component" value="Unassembled WGS sequence"/>
</dbReference>
<accession>A0A8X6FZW1</accession>
<dbReference type="AlphaFoldDB" id="A0A8X6FZW1"/>
<name>A0A8X6FZW1_TRICU</name>
<evidence type="ECO:0000313" key="1">
    <source>
        <dbReference type="EMBL" id="GFQ92483.1"/>
    </source>
</evidence>
<gene>
    <name evidence="1" type="primary">AVEN_57692_1</name>
    <name evidence="1" type="ORF">TNCT_215501</name>
</gene>
<comment type="caution">
    <text evidence="1">The sequence shown here is derived from an EMBL/GenBank/DDBJ whole genome shotgun (WGS) entry which is preliminary data.</text>
</comment>
<organism evidence="1 2">
    <name type="scientific">Trichonephila clavata</name>
    <name type="common">Joro spider</name>
    <name type="synonym">Nephila clavata</name>
    <dbReference type="NCBI Taxonomy" id="2740835"/>
    <lineage>
        <taxon>Eukaryota</taxon>
        <taxon>Metazoa</taxon>
        <taxon>Ecdysozoa</taxon>
        <taxon>Arthropoda</taxon>
        <taxon>Chelicerata</taxon>
        <taxon>Arachnida</taxon>
        <taxon>Araneae</taxon>
        <taxon>Araneomorphae</taxon>
        <taxon>Entelegynae</taxon>
        <taxon>Araneoidea</taxon>
        <taxon>Nephilidae</taxon>
        <taxon>Trichonephila</taxon>
    </lineage>
</organism>
<dbReference type="EMBL" id="BMAO01004114">
    <property type="protein sequence ID" value="GFQ92483.1"/>
    <property type="molecule type" value="Genomic_DNA"/>
</dbReference>
<sequence length="181" mass="20955">MRKFGELESVLDLPNSKNKEEIEREKHFLSTHQRGENLKFIVKLPIEDSLELGVSFDIANQRLNSLKRRLYLNLAMSFLFSNFMEDKQLGQMEELNDANSHNLHYVLLHHGVFKASSNTTKLRLVLNLSSLSANGVSLNDHMLNESVVQDDFTWIDSSPHLLKVFVSNRISRIHVLMKNFF</sequence>
<keyword evidence="2" id="KW-1185">Reference proteome</keyword>
<dbReference type="OrthoDB" id="6428405at2759"/>